<organism evidence="3 4">
    <name type="scientific">Ignelater luminosus</name>
    <name type="common">Cucubano</name>
    <name type="synonym">Pyrophorus luminosus</name>
    <dbReference type="NCBI Taxonomy" id="2038154"/>
    <lineage>
        <taxon>Eukaryota</taxon>
        <taxon>Metazoa</taxon>
        <taxon>Ecdysozoa</taxon>
        <taxon>Arthropoda</taxon>
        <taxon>Hexapoda</taxon>
        <taxon>Insecta</taxon>
        <taxon>Pterygota</taxon>
        <taxon>Neoptera</taxon>
        <taxon>Endopterygota</taxon>
        <taxon>Coleoptera</taxon>
        <taxon>Polyphaga</taxon>
        <taxon>Elateriformia</taxon>
        <taxon>Elateroidea</taxon>
        <taxon>Elateridae</taxon>
        <taxon>Agrypninae</taxon>
        <taxon>Pyrophorini</taxon>
        <taxon>Ignelater</taxon>
    </lineage>
</organism>
<name>A0A8K0CL85_IGNLU</name>
<dbReference type="EMBL" id="VTPC01067591">
    <property type="protein sequence ID" value="KAF2889370.1"/>
    <property type="molecule type" value="Genomic_DNA"/>
</dbReference>
<evidence type="ECO:0000259" key="2">
    <source>
        <dbReference type="Pfam" id="PF14291"/>
    </source>
</evidence>
<dbReference type="PANTHER" id="PTHR45749:SF28">
    <property type="entry name" value="ZINC FINGER MYM-TYPE PROTEIN 1-LIKE-RELATED"/>
    <property type="match status" value="1"/>
</dbReference>
<proteinExistence type="predicted"/>
<protein>
    <recommendedName>
        <fullName evidence="2">DUF4371 domain-containing protein</fullName>
    </recommendedName>
</protein>
<evidence type="ECO:0000313" key="3">
    <source>
        <dbReference type="EMBL" id="KAF2889370.1"/>
    </source>
</evidence>
<sequence>MRVNCAAFSTHVAASVFLITFGKTGIDCCLSQAFEESVDKFNENVKKKRHTVSRLIDAVFYLGMQELAFRGHDESADCHNGGNYVELLYLLAQQDERLNNHLQASMVFSGTFNDSQNDLIEAISSLMIEAIKKEIAHTSFIAIIMDDTTDISNTLQLVEVVSAVKNDPDELSRSKTENPTEWDHGLVQEDSITP</sequence>
<feature type="domain" description="DUF4371" evidence="2">
    <location>
        <begin position="33"/>
        <end position="163"/>
    </location>
</feature>
<keyword evidence="4" id="KW-1185">Reference proteome</keyword>
<dbReference type="Proteomes" id="UP000801492">
    <property type="component" value="Unassembled WGS sequence"/>
</dbReference>
<dbReference type="PANTHER" id="PTHR45749">
    <property type="match status" value="1"/>
</dbReference>
<evidence type="ECO:0000313" key="4">
    <source>
        <dbReference type="Proteomes" id="UP000801492"/>
    </source>
</evidence>
<evidence type="ECO:0000256" key="1">
    <source>
        <dbReference type="SAM" id="MobiDB-lite"/>
    </source>
</evidence>
<dbReference type="InterPro" id="IPR025398">
    <property type="entry name" value="DUF4371"/>
</dbReference>
<feature type="compositionally biased region" description="Basic and acidic residues" evidence="1">
    <location>
        <begin position="168"/>
        <end position="187"/>
    </location>
</feature>
<comment type="caution">
    <text evidence="3">The sequence shown here is derived from an EMBL/GenBank/DDBJ whole genome shotgun (WGS) entry which is preliminary data.</text>
</comment>
<reference evidence="3" key="1">
    <citation type="submission" date="2019-08" db="EMBL/GenBank/DDBJ databases">
        <title>The genome of the North American firefly Photinus pyralis.</title>
        <authorList>
            <consortium name="Photinus pyralis genome working group"/>
            <person name="Fallon T.R."/>
            <person name="Sander Lower S.E."/>
            <person name="Weng J.-K."/>
        </authorList>
    </citation>
    <scope>NUCLEOTIDE SEQUENCE</scope>
    <source>
        <strain evidence="3">TRF0915ILg1</strain>
        <tissue evidence="3">Whole body</tissue>
    </source>
</reference>
<feature type="region of interest" description="Disordered" evidence="1">
    <location>
        <begin position="168"/>
        <end position="194"/>
    </location>
</feature>
<dbReference type="OrthoDB" id="8196265at2759"/>
<dbReference type="AlphaFoldDB" id="A0A8K0CL85"/>
<dbReference type="Pfam" id="PF14291">
    <property type="entry name" value="DUF4371"/>
    <property type="match status" value="1"/>
</dbReference>
<accession>A0A8K0CL85</accession>
<gene>
    <name evidence="3" type="ORF">ILUMI_16803</name>
</gene>